<dbReference type="PANTHER" id="PTHR20982">
    <property type="entry name" value="RIBOSOME RECYCLING FACTOR"/>
    <property type="match status" value="1"/>
</dbReference>
<dbReference type="FunFam" id="3.30.1360.40:FF:000001">
    <property type="entry name" value="Ribosome-recycling factor"/>
    <property type="match status" value="1"/>
</dbReference>
<dbReference type="EMBL" id="JASJOT010000026">
    <property type="protein sequence ID" value="MDJ1496886.1"/>
    <property type="molecule type" value="Genomic_DNA"/>
</dbReference>
<dbReference type="GO" id="GO:0005829">
    <property type="term" value="C:cytosol"/>
    <property type="evidence" value="ECO:0007669"/>
    <property type="project" value="GOC"/>
</dbReference>
<evidence type="ECO:0000259" key="8">
    <source>
        <dbReference type="Pfam" id="PF01765"/>
    </source>
</evidence>
<name>A0AAE3QXP3_9BACT</name>
<evidence type="ECO:0000256" key="5">
    <source>
        <dbReference type="ARBA" id="ARBA00025050"/>
    </source>
</evidence>
<dbReference type="RefSeq" id="WP_313986260.1">
    <property type="nucleotide sequence ID" value="NZ_JASJOR010000026.1"/>
</dbReference>
<dbReference type="InterPro" id="IPR002661">
    <property type="entry name" value="Ribosome_recyc_fac"/>
</dbReference>
<dbReference type="Proteomes" id="UP001241110">
    <property type="component" value="Unassembled WGS sequence"/>
</dbReference>
<keyword evidence="3 6" id="KW-0963">Cytoplasm</keyword>
<comment type="similarity">
    <text evidence="2 6">Belongs to the RRF family.</text>
</comment>
<keyword evidence="7" id="KW-0175">Coiled coil</keyword>
<protein>
    <recommendedName>
        <fullName evidence="6">Ribosome-recycling factor</fullName>
        <shortName evidence="6">RRF</shortName>
    </recommendedName>
    <alternativeName>
        <fullName evidence="6">Ribosome-releasing factor</fullName>
    </alternativeName>
</protein>
<dbReference type="GO" id="GO:0002184">
    <property type="term" value="P:cytoplasmic translational termination"/>
    <property type="evidence" value="ECO:0007669"/>
    <property type="project" value="TreeGrafter"/>
</dbReference>
<comment type="subcellular location">
    <subcellularLocation>
        <location evidence="1 6">Cytoplasm</location>
    </subcellularLocation>
</comment>
<keyword evidence="11" id="KW-1185">Reference proteome</keyword>
<dbReference type="GO" id="GO:0043023">
    <property type="term" value="F:ribosomal large subunit binding"/>
    <property type="evidence" value="ECO:0007669"/>
    <property type="project" value="TreeGrafter"/>
</dbReference>
<evidence type="ECO:0000313" key="11">
    <source>
        <dbReference type="Proteomes" id="UP001228581"/>
    </source>
</evidence>
<comment type="caution">
    <text evidence="9">The sequence shown here is derived from an EMBL/GenBank/DDBJ whole genome shotgun (WGS) entry which is preliminary data.</text>
</comment>
<evidence type="ECO:0000313" key="10">
    <source>
        <dbReference type="EMBL" id="MDJ1496886.1"/>
    </source>
</evidence>
<dbReference type="PANTHER" id="PTHR20982:SF3">
    <property type="entry name" value="MITOCHONDRIAL RIBOSOME RECYCLING FACTOR PSEUDO 1"/>
    <property type="match status" value="1"/>
</dbReference>
<evidence type="ECO:0000256" key="3">
    <source>
        <dbReference type="ARBA" id="ARBA00022490"/>
    </source>
</evidence>
<dbReference type="HAMAP" id="MF_00040">
    <property type="entry name" value="RRF"/>
    <property type="match status" value="1"/>
</dbReference>
<evidence type="ECO:0000256" key="6">
    <source>
        <dbReference type="HAMAP-Rule" id="MF_00040"/>
    </source>
</evidence>
<dbReference type="InterPro" id="IPR036191">
    <property type="entry name" value="RRF_sf"/>
</dbReference>
<dbReference type="Gene3D" id="3.30.1360.40">
    <property type="match status" value="1"/>
</dbReference>
<comment type="function">
    <text evidence="5 6">Responsible for the release of ribosomes from messenger RNA at the termination of protein biosynthesis. May increase the efficiency of translation by recycling ribosomes from one round of translation to another.</text>
</comment>
<proteinExistence type="inferred from homology"/>
<gene>
    <name evidence="6 9" type="primary">frr</name>
    <name evidence="9" type="ORF">QNI16_29440</name>
    <name evidence="10" type="ORF">QNI19_28380</name>
</gene>
<reference evidence="9 11" key="1">
    <citation type="submission" date="2023-05" db="EMBL/GenBank/DDBJ databases">
        <authorList>
            <person name="Zhang X."/>
        </authorList>
    </citation>
    <scope>NUCLEOTIDE SEQUENCE</scope>
    <source>
        <strain evidence="10 11">DM2B3-1</strain>
        <strain evidence="9">YF14B1</strain>
    </source>
</reference>
<keyword evidence="4 6" id="KW-0648">Protein biosynthesis</keyword>
<dbReference type="Pfam" id="PF01765">
    <property type="entry name" value="RRF"/>
    <property type="match status" value="1"/>
</dbReference>
<dbReference type="EMBL" id="JASJOS010000016">
    <property type="protein sequence ID" value="MDJ1484659.1"/>
    <property type="molecule type" value="Genomic_DNA"/>
</dbReference>
<evidence type="ECO:0000256" key="1">
    <source>
        <dbReference type="ARBA" id="ARBA00004496"/>
    </source>
</evidence>
<dbReference type="NCBIfam" id="TIGR00496">
    <property type="entry name" value="frr"/>
    <property type="match status" value="1"/>
</dbReference>
<dbReference type="SUPFAM" id="SSF55194">
    <property type="entry name" value="Ribosome recycling factor, RRF"/>
    <property type="match status" value="1"/>
</dbReference>
<dbReference type="Proteomes" id="UP001228581">
    <property type="component" value="Unassembled WGS sequence"/>
</dbReference>
<feature type="domain" description="Ribosome recycling factor" evidence="8">
    <location>
        <begin position="25"/>
        <end position="184"/>
    </location>
</feature>
<dbReference type="CDD" id="cd00520">
    <property type="entry name" value="RRF"/>
    <property type="match status" value="1"/>
</dbReference>
<dbReference type="FunFam" id="1.10.132.20:FF:000001">
    <property type="entry name" value="Ribosome-recycling factor"/>
    <property type="match status" value="1"/>
</dbReference>
<evidence type="ECO:0000313" key="12">
    <source>
        <dbReference type="Proteomes" id="UP001241110"/>
    </source>
</evidence>
<dbReference type="InterPro" id="IPR023584">
    <property type="entry name" value="Ribosome_recyc_fac_dom"/>
</dbReference>
<evidence type="ECO:0000256" key="4">
    <source>
        <dbReference type="ARBA" id="ARBA00022917"/>
    </source>
</evidence>
<dbReference type="AlphaFoldDB" id="A0AAE3QXP3"/>
<evidence type="ECO:0000313" key="9">
    <source>
        <dbReference type="EMBL" id="MDJ1484659.1"/>
    </source>
</evidence>
<accession>A0AAE3QXP3</accession>
<feature type="coiled-coil region" evidence="7">
    <location>
        <begin position="147"/>
        <end position="174"/>
    </location>
</feature>
<organism evidence="9 12">
    <name type="scientific">Xanthocytophaga flava</name>
    <dbReference type="NCBI Taxonomy" id="3048013"/>
    <lineage>
        <taxon>Bacteria</taxon>
        <taxon>Pseudomonadati</taxon>
        <taxon>Bacteroidota</taxon>
        <taxon>Cytophagia</taxon>
        <taxon>Cytophagales</taxon>
        <taxon>Rhodocytophagaceae</taxon>
        <taxon>Xanthocytophaga</taxon>
    </lineage>
</organism>
<evidence type="ECO:0000256" key="7">
    <source>
        <dbReference type="SAM" id="Coils"/>
    </source>
</evidence>
<sequence length="186" mass="21092">MEEIQFYLDEAKTDMEKSMQHTIIELSRIRAGRATTNMLDGIVVEYYGSPTPLNQMSSVTAPDARTIAIKPFDKKLIGEVEKAIRNSDLGVNPQNDGEMIRINIPPLSEERRKELVKRSRNEVESGKVSIRNVRKETNEALRKLLKEGASEDDIKRAEEKVQALTDQYIAKADELSAKKETEIMTI</sequence>
<evidence type="ECO:0000256" key="2">
    <source>
        <dbReference type="ARBA" id="ARBA00005912"/>
    </source>
</evidence>
<dbReference type="Gene3D" id="1.10.132.20">
    <property type="entry name" value="Ribosome-recycling factor"/>
    <property type="match status" value="1"/>
</dbReference>